<organism evidence="1">
    <name type="scientific">Sipha flava</name>
    <name type="common">yellow sugarcane aphid</name>
    <dbReference type="NCBI Taxonomy" id="143950"/>
    <lineage>
        <taxon>Eukaryota</taxon>
        <taxon>Metazoa</taxon>
        <taxon>Ecdysozoa</taxon>
        <taxon>Arthropoda</taxon>
        <taxon>Hexapoda</taxon>
        <taxon>Insecta</taxon>
        <taxon>Pterygota</taxon>
        <taxon>Neoptera</taxon>
        <taxon>Paraneoptera</taxon>
        <taxon>Hemiptera</taxon>
        <taxon>Sternorrhyncha</taxon>
        <taxon>Aphidomorpha</taxon>
        <taxon>Aphidoidea</taxon>
        <taxon>Aphididae</taxon>
        <taxon>Sipha</taxon>
    </lineage>
</organism>
<dbReference type="AlphaFoldDB" id="A0A2S2QU46"/>
<accession>A0A2S2QU46</accession>
<reference evidence="1" key="1">
    <citation type="submission" date="2018-04" db="EMBL/GenBank/DDBJ databases">
        <title>Transcriptome assembly of Sipha flava.</title>
        <authorList>
            <person name="Scully E.D."/>
            <person name="Geib S.M."/>
            <person name="Palmer N.A."/>
            <person name="Koch K."/>
            <person name="Bradshaw J."/>
            <person name="Heng-Moss T."/>
            <person name="Sarath G."/>
        </authorList>
    </citation>
    <scope>NUCLEOTIDE SEQUENCE</scope>
</reference>
<dbReference type="EMBL" id="GGMS01012083">
    <property type="protein sequence ID" value="MBY81286.1"/>
    <property type="molecule type" value="Transcribed_RNA"/>
</dbReference>
<proteinExistence type="predicted"/>
<gene>
    <name evidence="1" type="ORF">g.157253</name>
</gene>
<name>A0A2S2QU46_9HEMI</name>
<protein>
    <submittedName>
        <fullName evidence="1">Uncharacterized protein</fullName>
    </submittedName>
</protein>
<sequence>MSSSNDIITIPTILDDNNFTNHRPANIQVAISNLLKSLSPFRGIEMNVSRVVEFYPHIVLDSELNTMKDVCGNLFCVRLTKQDDQITESTGWCSYHCYKTHSDYSNNRRYKPLYTVHRFESSINYRNWFKKQRCYNCRRLLARGVYLFEPKRYFPN</sequence>
<evidence type="ECO:0000313" key="1">
    <source>
        <dbReference type="EMBL" id="MBY81286.1"/>
    </source>
</evidence>